<sequence>MTEPLSPIEDQSLQNSPKCTKCSKPESDEVRLMSCARCRQLHYCSKQCQVADWKRHKADCASNQGTLVKPKESDSALQLDPLTVAILHSRFEKWTQLYRIFLQDVAIAALELREHPERCYTHVLCIILTPNWSIPFENTDNVHIAKSFEVQDAYVVAIAELIEKESRAKEAFDQILSEAKSMQEEGESTIGSTIVRATVPAIKFTRILPTCVGDGWDAPELMAKYTTNWKTTLESMMSSGHAG</sequence>
<dbReference type="OrthoDB" id="432970at2759"/>
<dbReference type="InterPro" id="IPR002893">
    <property type="entry name" value="Znf_MYND"/>
</dbReference>
<dbReference type="PROSITE" id="PS50865">
    <property type="entry name" value="ZF_MYND_2"/>
    <property type="match status" value="1"/>
</dbReference>
<dbReference type="PROSITE" id="PS01360">
    <property type="entry name" value="ZF_MYND_1"/>
    <property type="match status" value="1"/>
</dbReference>
<dbReference type="STRING" id="68775.A0A5C3LYG1"/>
<accession>A0A5C3LYG1</accession>
<dbReference type="Proteomes" id="UP000308652">
    <property type="component" value="Unassembled WGS sequence"/>
</dbReference>
<dbReference type="GO" id="GO:0008270">
    <property type="term" value="F:zinc ion binding"/>
    <property type="evidence" value="ECO:0007669"/>
    <property type="project" value="UniProtKB-KW"/>
</dbReference>
<protein>
    <recommendedName>
        <fullName evidence="5">MYND-type domain-containing protein</fullName>
    </recommendedName>
</protein>
<dbReference type="SUPFAM" id="SSF144232">
    <property type="entry name" value="HIT/MYND zinc finger-like"/>
    <property type="match status" value="1"/>
</dbReference>
<organism evidence="6 7">
    <name type="scientific">Crucibulum laeve</name>
    <dbReference type="NCBI Taxonomy" id="68775"/>
    <lineage>
        <taxon>Eukaryota</taxon>
        <taxon>Fungi</taxon>
        <taxon>Dikarya</taxon>
        <taxon>Basidiomycota</taxon>
        <taxon>Agaricomycotina</taxon>
        <taxon>Agaricomycetes</taxon>
        <taxon>Agaricomycetidae</taxon>
        <taxon>Agaricales</taxon>
        <taxon>Agaricineae</taxon>
        <taxon>Nidulariaceae</taxon>
        <taxon>Crucibulum</taxon>
    </lineage>
</organism>
<evidence type="ECO:0000256" key="2">
    <source>
        <dbReference type="ARBA" id="ARBA00022771"/>
    </source>
</evidence>
<keyword evidence="1" id="KW-0479">Metal-binding</keyword>
<evidence type="ECO:0000256" key="3">
    <source>
        <dbReference type="ARBA" id="ARBA00022833"/>
    </source>
</evidence>
<evidence type="ECO:0000313" key="7">
    <source>
        <dbReference type="Proteomes" id="UP000308652"/>
    </source>
</evidence>
<feature type="domain" description="MYND-type" evidence="5">
    <location>
        <begin position="19"/>
        <end position="60"/>
    </location>
</feature>
<keyword evidence="3" id="KW-0862">Zinc</keyword>
<keyword evidence="7" id="KW-1185">Reference proteome</keyword>
<evidence type="ECO:0000313" key="6">
    <source>
        <dbReference type="EMBL" id="TFK38289.1"/>
    </source>
</evidence>
<reference evidence="6 7" key="1">
    <citation type="journal article" date="2019" name="Nat. Ecol. Evol.">
        <title>Megaphylogeny resolves global patterns of mushroom evolution.</title>
        <authorList>
            <person name="Varga T."/>
            <person name="Krizsan K."/>
            <person name="Foldi C."/>
            <person name="Dima B."/>
            <person name="Sanchez-Garcia M."/>
            <person name="Sanchez-Ramirez S."/>
            <person name="Szollosi G.J."/>
            <person name="Szarkandi J.G."/>
            <person name="Papp V."/>
            <person name="Albert L."/>
            <person name="Andreopoulos W."/>
            <person name="Angelini C."/>
            <person name="Antonin V."/>
            <person name="Barry K.W."/>
            <person name="Bougher N.L."/>
            <person name="Buchanan P."/>
            <person name="Buyck B."/>
            <person name="Bense V."/>
            <person name="Catcheside P."/>
            <person name="Chovatia M."/>
            <person name="Cooper J."/>
            <person name="Damon W."/>
            <person name="Desjardin D."/>
            <person name="Finy P."/>
            <person name="Geml J."/>
            <person name="Haridas S."/>
            <person name="Hughes K."/>
            <person name="Justo A."/>
            <person name="Karasinski D."/>
            <person name="Kautmanova I."/>
            <person name="Kiss B."/>
            <person name="Kocsube S."/>
            <person name="Kotiranta H."/>
            <person name="LaButti K.M."/>
            <person name="Lechner B.E."/>
            <person name="Liimatainen K."/>
            <person name="Lipzen A."/>
            <person name="Lukacs Z."/>
            <person name="Mihaltcheva S."/>
            <person name="Morgado L.N."/>
            <person name="Niskanen T."/>
            <person name="Noordeloos M.E."/>
            <person name="Ohm R.A."/>
            <person name="Ortiz-Santana B."/>
            <person name="Ovrebo C."/>
            <person name="Racz N."/>
            <person name="Riley R."/>
            <person name="Savchenko A."/>
            <person name="Shiryaev A."/>
            <person name="Soop K."/>
            <person name="Spirin V."/>
            <person name="Szebenyi C."/>
            <person name="Tomsovsky M."/>
            <person name="Tulloss R.E."/>
            <person name="Uehling J."/>
            <person name="Grigoriev I.V."/>
            <person name="Vagvolgyi C."/>
            <person name="Papp T."/>
            <person name="Martin F.M."/>
            <person name="Miettinen O."/>
            <person name="Hibbett D.S."/>
            <person name="Nagy L.G."/>
        </authorList>
    </citation>
    <scope>NUCLEOTIDE SEQUENCE [LARGE SCALE GENOMIC DNA]</scope>
    <source>
        <strain evidence="6 7">CBS 166.37</strain>
    </source>
</reference>
<proteinExistence type="predicted"/>
<dbReference type="Gene3D" id="6.10.140.2220">
    <property type="match status" value="1"/>
</dbReference>
<evidence type="ECO:0000259" key="5">
    <source>
        <dbReference type="PROSITE" id="PS50865"/>
    </source>
</evidence>
<evidence type="ECO:0000256" key="1">
    <source>
        <dbReference type="ARBA" id="ARBA00022723"/>
    </source>
</evidence>
<name>A0A5C3LYG1_9AGAR</name>
<gene>
    <name evidence="6" type="ORF">BDQ12DRAFT_127510</name>
</gene>
<dbReference type="EMBL" id="ML213604">
    <property type="protein sequence ID" value="TFK38289.1"/>
    <property type="molecule type" value="Genomic_DNA"/>
</dbReference>
<keyword evidence="2 4" id="KW-0863">Zinc-finger</keyword>
<dbReference type="Pfam" id="PF01753">
    <property type="entry name" value="zf-MYND"/>
    <property type="match status" value="1"/>
</dbReference>
<evidence type="ECO:0000256" key="4">
    <source>
        <dbReference type="PROSITE-ProRule" id="PRU00134"/>
    </source>
</evidence>
<dbReference type="AlphaFoldDB" id="A0A5C3LYG1"/>